<reference evidence="1 2" key="2">
    <citation type="journal article" date="2022" name="Mol. Ecol. Resour.">
        <title>The genomes of chicory, endive, great burdock and yacon provide insights into Asteraceae paleo-polyploidization history and plant inulin production.</title>
        <authorList>
            <person name="Fan W."/>
            <person name="Wang S."/>
            <person name="Wang H."/>
            <person name="Wang A."/>
            <person name="Jiang F."/>
            <person name="Liu H."/>
            <person name="Zhao H."/>
            <person name="Xu D."/>
            <person name="Zhang Y."/>
        </authorList>
    </citation>
    <scope>NUCLEOTIDE SEQUENCE [LARGE SCALE GENOMIC DNA]</scope>
    <source>
        <strain evidence="2">cv. Punajuju</strain>
        <tissue evidence="1">Leaves</tissue>
    </source>
</reference>
<evidence type="ECO:0000313" key="2">
    <source>
        <dbReference type="Proteomes" id="UP001055811"/>
    </source>
</evidence>
<accession>A0ACB9GXJ2</accession>
<name>A0ACB9GXJ2_CICIN</name>
<comment type="caution">
    <text evidence="1">The sequence shown here is derived from an EMBL/GenBank/DDBJ whole genome shotgun (WGS) entry which is preliminary data.</text>
</comment>
<protein>
    <submittedName>
        <fullName evidence="1">Uncharacterized protein</fullName>
    </submittedName>
</protein>
<proteinExistence type="predicted"/>
<reference evidence="2" key="1">
    <citation type="journal article" date="2022" name="Mol. Ecol. Resour.">
        <title>The genomes of chicory, endive, great burdock and yacon provide insights into Asteraceae palaeo-polyploidization history and plant inulin production.</title>
        <authorList>
            <person name="Fan W."/>
            <person name="Wang S."/>
            <person name="Wang H."/>
            <person name="Wang A."/>
            <person name="Jiang F."/>
            <person name="Liu H."/>
            <person name="Zhao H."/>
            <person name="Xu D."/>
            <person name="Zhang Y."/>
        </authorList>
    </citation>
    <scope>NUCLEOTIDE SEQUENCE [LARGE SCALE GENOMIC DNA]</scope>
    <source>
        <strain evidence="2">cv. Punajuju</strain>
    </source>
</reference>
<dbReference type="Proteomes" id="UP001055811">
    <property type="component" value="Linkage Group LG01"/>
</dbReference>
<organism evidence="1 2">
    <name type="scientific">Cichorium intybus</name>
    <name type="common">Chicory</name>
    <dbReference type="NCBI Taxonomy" id="13427"/>
    <lineage>
        <taxon>Eukaryota</taxon>
        <taxon>Viridiplantae</taxon>
        <taxon>Streptophyta</taxon>
        <taxon>Embryophyta</taxon>
        <taxon>Tracheophyta</taxon>
        <taxon>Spermatophyta</taxon>
        <taxon>Magnoliopsida</taxon>
        <taxon>eudicotyledons</taxon>
        <taxon>Gunneridae</taxon>
        <taxon>Pentapetalae</taxon>
        <taxon>asterids</taxon>
        <taxon>campanulids</taxon>
        <taxon>Asterales</taxon>
        <taxon>Asteraceae</taxon>
        <taxon>Cichorioideae</taxon>
        <taxon>Cichorieae</taxon>
        <taxon>Cichoriinae</taxon>
        <taxon>Cichorium</taxon>
    </lineage>
</organism>
<gene>
    <name evidence="1" type="ORF">L2E82_00407</name>
</gene>
<keyword evidence="2" id="KW-1185">Reference proteome</keyword>
<dbReference type="EMBL" id="CM042009">
    <property type="protein sequence ID" value="KAI3787903.1"/>
    <property type="molecule type" value="Genomic_DNA"/>
</dbReference>
<sequence length="147" mass="16704">MERVHQPLLLLATFLVAFSTLIEGRTTTFRQSELRKVQPKSEGFKARYVNNPFNTDSGVRFRDKGSAKDGSTRVIGEEPALLLHFLGFPFPFPFRFGFPYLFPFPFPFGWGGFPFGWGGFPRGGYLGGYQAKLETGVKDRSRRKPFP</sequence>
<evidence type="ECO:0000313" key="1">
    <source>
        <dbReference type="EMBL" id="KAI3787903.1"/>
    </source>
</evidence>